<evidence type="ECO:0000313" key="7">
    <source>
        <dbReference type="Proteomes" id="UP001597480"/>
    </source>
</evidence>
<feature type="transmembrane region" description="Helical" evidence="4">
    <location>
        <begin position="247"/>
        <end position="266"/>
    </location>
</feature>
<accession>A0ABW5NU32</accession>
<gene>
    <name evidence="6" type="ORF">ACFSR3_05830</name>
</gene>
<feature type="transmembrane region" description="Helical" evidence="4">
    <location>
        <begin position="9"/>
        <end position="27"/>
    </location>
</feature>
<protein>
    <submittedName>
        <fullName evidence="6">MFS transporter</fullName>
    </submittedName>
</protein>
<dbReference type="Pfam" id="PF07690">
    <property type="entry name" value="MFS_1"/>
    <property type="match status" value="1"/>
</dbReference>
<keyword evidence="7" id="KW-1185">Reference proteome</keyword>
<reference evidence="7" key="1">
    <citation type="journal article" date="2019" name="Int. J. Syst. Evol. Microbiol.">
        <title>The Global Catalogue of Microorganisms (GCM) 10K type strain sequencing project: providing services to taxonomists for standard genome sequencing and annotation.</title>
        <authorList>
            <consortium name="The Broad Institute Genomics Platform"/>
            <consortium name="The Broad Institute Genome Sequencing Center for Infectious Disease"/>
            <person name="Wu L."/>
            <person name="Ma J."/>
        </authorList>
    </citation>
    <scope>NUCLEOTIDE SEQUENCE [LARGE SCALE GENOMIC DNA]</scope>
    <source>
        <strain evidence="7">KCTC 42107</strain>
    </source>
</reference>
<dbReference type="CDD" id="cd17324">
    <property type="entry name" value="MFS_NepI_like"/>
    <property type="match status" value="1"/>
</dbReference>
<evidence type="ECO:0000256" key="3">
    <source>
        <dbReference type="ARBA" id="ARBA00023136"/>
    </source>
</evidence>
<dbReference type="RefSeq" id="WP_379820134.1">
    <property type="nucleotide sequence ID" value="NZ_JBHUMD010000007.1"/>
</dbReference>
<feature type="transmembrane region" description="Helical" evidence="4">
    <location>
        <begin position="301"/>
        <end position="325"/>
    </location>
</feature>
<feature type="transmembrane region" description="Helical" evidence="4">
    <location>
        <begin position="76"/>
        <end position="94"/>
    </location>
</feature>
<dbReference type="Proteomes" id="UP001597480">
    <property type="component" value="Unassembled WGS sequence"/>
</dbReference>
<evidence type="ECO:0000259" key="5">
    <source>
        <dbReference type="PROSITE" id="PS50850"/>
    </source>
</evidence>
<keyword evidence="3 4" id="KW-0472">Membrane</keyword>
<dbReference type="SUPFAM" id="SSF103473">
    <property type="entry name" value="MFS general substrate transporter"/>
    <property type="match status" value="1"/>
</dbReference>
<evidence type="ECO:0000313" key="6">
    <source>
        <dbReference type="EMBL" id="MFD2601568.1"/>
    </source>
</evidence>
<dbReference type="InterPro" id="IPR011701">
    <property type="entry name" value="MFS"/>
</dbReference>
<evidence type="ECO:0000256" key="1">
    <source>
        <dbReference type="ARBA" id="ARBA00022692"/>
    </source>
</evidence>
<feature type="transmembrane region" description="Helical" evidence="4">
    <location>
        <begin position="278"/>
        <end position="295"/>
    </location>
</feature>
<feature type="transmembrane region" description="Helical" evidence="4">
    <location>
        <begin position="47"/>
        <end position="64"/>
    </location>
</feature>
<keyword evidence="1 4" id="KW-0812">Transmembrane</keyword>
<feature type="transmembrane region" description="Helical" evidence="4">
    <location>
        <begin position="133"/>
        <end position="155"/>
    </location>
</feature>
<feature type="transmembrane region" description="Helical" evidence="4">
    <location>
        <begin position="161"/>
        <end position="182"/>
    </location>
</feature>
<proteinExistence type="predicted"/>
<sequence length="388" mass="41881">MQDTPITKTQLLVMSAAAGICVANIYYNQPILKDIAHDFSVSESHAGILSVLAQAGYGLGLFFITPLGDKINRKKLILLLQLVLVGTLVGTTFVQNFFWVSVFSLLIGLLSVAAQVILPLAASMDSVNRGRNVGIIITGILIGILAARVFSGLIAEWANWRWVYGISSVMVMLGALTFQFTIPDRKQVMFEGNYIQLLGSALQQFKRFALLRRTALLGGLAFGIFCSFWTTLTFHLSGAPFNFGTDIIGLFGILAIGGAMIAPLVGKLADKGNPARSQAISIGLVLISILLVMIMPESVVAFIITVLLLDVGVQATQVTNIATIYTLDATAHSRINTAYMTTYFIGGALGTFVGIRCWDAGGWPVVTWQLLLWCIACLVIAVWGLRKT</sequence>
<feature type="transmembrane region" description="Helical" evidence="4">
    <location>
        <begin position="100"/>
        <end position="121"/>
    </location>
</feature>
<dbReference type="PANTHER" id="PTHR42910">
    <property type="entry name" value="TRANSPORTER SCO4007-RELATED"/>
    <property type="match status" value="1"/>
</dbReference>
<dbReference type="PROSITE" id="PS50850">
    <property type="entry name" value="MFS"/>
    <property type="match status" value="1"/>
</dbReference>
<feature type="domain" description="Major facilitator superfamily (MFS) profile" evidence="5">
    <location>
        <begin position="1"/>
        <end position="388"/>
    </location>
</feature>
<feature type="transmembrane region" description="Helical" evidence="4">
    <location>
        <begin position="215"/>
        <end position="235"/>
    </location>
</feature>
<feature type="transmembrane region" description="Helical" evidence="4">
    <location>
        <begin position="367"/>
        <end position="385"/>
    </location>
</feature>
<dbReference type="PANTHER" id="PTHR42910:SF1">
    <property type="entry name" value="MAJOR FACILITATOR SUPERFAMILY (MFS) PROFILE DOMAIN-CONTAINING PROTEIN"/>
    <property type="match status" value="1"/>
</dbReference>
<comment type="caution">
    <text evidence="6">The sequence shown here is derived from an EMBL/GenBank/DDBJ whole genome shotgun (WGS) entry which is preliminary data.</text>
</comment>
<feature type="transmembrane region" description="Helical" evidence="4">
    <location>
        <begin position="337"/>
        <end position="355"/>
    </location>
</feature>
<dbReference type="Gene3D" id="1.20.1250.20">
    <property type="entry name" value="MFS general substrate transporter like domains"/>
    <property type="match status" value="1"/>
</dbReference>
<organism evidence="6 7">
    <name type="scientific">Flavobacterium suzhouense</name>
    <dbReference type="NCBI Taxonomy" id="1529638"/>
    <lineage>
        <taxon>Bacteria</taxon>
        <taxon>Pseudomonadati</taxon>
        <taxon>Bacteroidota</taxon>
        <taxon>Flavobacteriia</taxon>
        <taxon>Flavobacteriales</taxon>
        <taxon>Flavobacteriaceae</taxon>
        <taxon>Flavobacterium</taxon>
    </lineage>
</organism>
<dbReference type="InterPro" id="IPR020846">
    <property type="entry name" value="MFS_dom"/>
</dbReference>
<evidence type="ECO:0000256" key="4">
    <source>
        <dbReference type="SAM" id="Phobius"/>
    </source>
</evidence>
<dbReference type="EMBL" id="JBHUMD010000007">
    <property type="protein sequence ID" value="MFD2601568.1"/>
    <property type="molecule type" value="Genomic_DNA"/>
</dbReference>
<dbReference type="InterPro" id="IPR036259">
    <property type="entry name" value="MFS_trans_sf"/>
</dbReference>
<evidence type="ECO:0000256" key="2">
    <source>
        <dbReference type="ARBA" id="ARBA00022989"/>
    </source>
</evidence>
<name>A0ABW5NU32_9FLAO</name>
<keyword evidence="2 4" id="KW-1133">Transmembrane helix</keyword>